<evidence type="ECO:0000313" key="19">
    <source>
        <dbReference type="Proteomes" id="UP000284621"/>
    </source>
</evidence>
<evidence type="ECO:0000313" key="11">
    <source>
        <dbReference type="EMBL" id="RHC64778.1"/>
    </source>
</evidence>
<dbReference type="EMBL" id="QSID01000008">
    <property type="protein sequence ID" value="RHC64778.1"/>
    <property type="molecule type" value="Genomic_DNA"/>
</dbReference>
<dbReference type="Proteomes" id="UP000262524">
    <property type="component" value="Unassembled WGS sequence"/>
</dbReference>
<feature type="domain" description="PTS EIIA type-4" evidence="6">
    <location>
        <begin position="3"/>
        <end position="132"/>
    </location>
</feature>
<dbReference type="RefSeq" id="WP_005344497.1">
    <property type="nucleotide sequence ID" value="NZ_BLYK01000046.1"/>
</dbReference>
<dbReference type="GO" id="GO:0009401">
    <property type="term" value="P:phosphoenolpyruvate-dependent sugar phosphotransferase system"/>
    <property type="evidence" value="ECO:0007669"/>
    <property type="project" value="InterPro"/>
</dbReference>
<dbReference type="GO" id="GO:0047324">
    <property type="term" value="F:phosphoenolpyruvate-glycerone phosphotransferase activity"/>
    <property type="evidence" value="ECO:0007669"/>
    <property type="project" value="UniProtKB-EC"/>
</dbReference>
<proteinExistence type="predicted"/>
<evidence type="ECO:0000313" key="14">
    <source>
        <dbReference type="Proteomes" id="UP000095390"/>
    </source>
</evidence>
<evidence type="ECO:0000256" key="5">
    <source>
        <dbReference type="ARBA" id="ARBA00046577"/>
    </source>
</evidence>
<dbReference type="EMBL" id="CYZL01000041">
    <property type="protein sequence ID" value="CUP09312.1"/>
    <property type="molecule type" value="Genomic_DNA"/>
</dbReference>
<sequence>MAKFGVVLVSHSEYIAKGLKELVDEMNDGSVQVVAAGGADGGRIGTSAIKIQGAIESVEDCDHILIYADLGSSILSAETAIDLIDEDLAEKVQLVDAPIVEGALAGVVQGTISDDVADVIKASEDARNVHKN</sequence>
<comment type="catalytic activity">
    <reaction evidence="1">
        <text>dihydroxyacetone + phosphoenolpyruvate = dihydroxyacetone phosphate + pyruvate</text>
        <dbReference type="Rhea" id="RHEA:18381"/>
        <dbReference type="ChEBI" id="CHEBI:15361"/>
        <dbReference type="ChEBI" id="CHEBI:16016"/>
        <dbReference type="ChEBI" id="CHEBI:57642"/>
        <dbReference type="ChEBI" id="CHEBI:58702"/>
        <dbReference type="EC" id="2.7.1.121"/>
    </reaction>
</comment>
<keyword evidence="4 7" id="KW-0808">Transferase</keyword>
<dbReference type="InterPro" id="IPR039643">
    <property type="entry name" value="DhaM"/>
</dbReference>
<dbReference type="InterPro" id="IPR036662">
    <property type="entry name" value="PTS_EIIA_man-typ_sf"/>
</dbReference>
<evidence type="ECO:0000256" key="4">
    <source>
        <dbReference type="ARBA" id="ARBA00022679"/>
    </source>
</evidence>
<evidence type="ECO:0000313" key="9">
    <source>
        <dbReference type="EMBL" id="RGI91048.1"/>
    </source>
</evidence>
<dbReference type="Proteomes" id="UP000095390">
    <property type="component" value="Unassembled WGS sequence"/>
</dbReference>
<comment type="function">
    <text evidence="2">Component of the dihydroxyacetone kinase complex, which is responsible for the phosphoenolpyruvate (PEP)-dependent phosphorylation of dihydroxyacetone. DhaM serves as the phosphoryl donor. Is phosphorylated by phosphoenolpyruvate in an EI- and HPr-dependent reaction, and a phosphorelay system on histidine residues finally leads to phosphoryl transfer to DhaL and dihydroxyacetone.</text>
</comment>
<dbReference type="GO" id="GO:0019563">
    <property type="term" value="P:glycerol catabolic process"/>
    <property type="evidence" value="ECO:0007669"/>
    <property type="project" value="InterPro"/>
</dbReference>
<evidence type="ECO:0000313" key="13">
    <source>
        <dbReference type="EMBL" id="RHN17717.1"/>
    </source>
</evidence>
<evidence type="ECO:0000259" key="6">
    <source>
        <dbReference type="PROSITE" id="PS51096"/>
    </source>
</evidence>
<evidence type="ECO:0000313" key="20">
    <source>
        <dbReference type="Proteomes" id="UP000286561"/>
    </source>
</evidence>
<reference evidence="14 15" key="1">
    <citation type="submission" date="2015-09" db="EMBL/GenBank/DDBJ databases">
        <authorList>
            <consortium name="Pathogen Informatics"/>
        </authorList>
    </citation>
    <scope>NUCLEOTIDE SEQUENCE [LARGE SCALE GENOMIC DNA]</scope>
    <source>
        <strain evidence="8 15">2789STDY5834835</strain>
        <strain evidence="7 14">2789STDY5834966</strain>
    </source>
</reference>
<dbReference type="Gene3D" id="3.40.50.510">
    <property type="entry name" value="Phosphotransferase system, mannose-type IIA component"/>
    <property type="match status" value="1"/>
</dbReference>
<gene>
    <name evidence="7" type="primary">dhaM_1</name>
    <name evidence="8" type="synonym">dhaM_2</name>
    <name evidence="12" type="ORF">DW068_07115</name>
    <name evidence="11" type="ORF">DW833_07765</name>
    <name evidence="10" type="ORF">DW972_04400</name>
    <name evidence="13" type="ORF">DWZ29_00805</name>
    <name evidence="9" type="ORF">DXD91_03470</name>
    <name evidence="8" type="ORF">ERS852450_03053</name>
    <name evidence="7" type="ORF">ERS852578_00414</name>
</gene>
<keyword evidence="19" id="KW-1185">Reference proteome</keyword>
<evidence type="ECO:0000313" key="15">
    <source>
        <dbReference type="Proteomes" id="UP000095679"/>
    </source>
</evidence>
<dbReference type="EC" id="2.7.1.121" evidence="3"/>
<evidence type="ECO:0000256" key="3">
    <source>
        <dbReference type="ARBA" id="ARBA00012095"/>
    </source>
</evidence>
<evidence type="ECO:0000256" key="2">
    <source>
        <dbReference type="ARBA" id="ARBA00002788"/>
    </source>
</evidence>
<dbReference type="Proteomes" id="UP000283700">
    <property type="component" value="Unassembled WGS sequence"/>
</dbReference>
<dbReference type="GO" id="GO:0016020">
    <property type="term" value="C:membrane"/>
    <property type="evidence" value="ECO:0007669"/>
    <property type="project" value="InterPro"/>
</dbReference>
<evidence type="ECO:0000313" key="16">
    <source>
        <dbReference type="Proteomes" id="UP000262524"/>
    </source>
</evidence>
<organism evidence="7 14">
    <name type="scientific">Anaerobutyricum hallii</name>
    <dbReference type="NCBI Taxonomy" id="39488"/>
    <lineage>
        <taxon>Bacteria</taxon>
        <taxon>Bacillati</taxon>
        <taxon>Bacillota</taxon>
        <taxon>Clostridia</taxon>
        <taxon>Lachnospirales</taxon>
        <taxon>Lachnospiraceae</taxon>
        <taxon>Anaerobutyricum</taxon>
    </lineage>
</organism>
<dbReference type="PROSITE" id="PS51096">
    <property type="entry name" value="PTS_EIIA_TYPE_4"/>
    <property type="match status" value="1"/>
</dbReference>
<evidence type="ECO:0000313" key="7">
    <source>
        <dbReference type="EMBL" id="CUM81427.1"/>
    </source>
</evidence>
<evidence type="ECO:0000313" key="10">
    <source>
        <dbReference type="EMBL" id="RGZ84532.1"/>
    </source>
</evidence>
<dbReference type="InterPro" id="IPR012844">
    <property type="entry name" value="DhaM_N"/>
</dbReference>
<dbReference type="EMBL" id="QSEP01000015">
    <property type="protein sequence ID" value="RGZ84532.1"/>
    <property type="molecule type" value="Genomic_DNA"/>
</dbReference>
<dbReference type="OrthoDB" id="7065393at2"/>
<dbReference type="EMBL" id="QSOE01000013">
    <property type="protein sequence ID" value="RGI91048.1"/>
    <property type="molecule type" value="Genomic_DNA"/>
</dbReference>
<protein>
    <recommendedName>
        <fullName evidence="3">phosphoenolpyruvate--glycerone phosphotransferase</fullName>
        <ecNumber evidence="3">2.7.1.121</ecNumber>
    </recommendedName>
</protein>
<dbReference type="NCBIfam" id="TIGR02364">
    <property type="entry name" value="dha_pts"/>
    <property type="match status" value="1"/>
</dbReference>
<dbReference type="Proteomes" id="UP000283497">
    <property type="component" value="Unassembled WGS sequence"/>
</dbReference>
<keyword evidence="7" id="KW-0418">Kinase</keyword>
<dbReference type="InterPro" id="IPR004701">
    <property type="entry name" value="PTS_EIIA_man-typ"/>
</dbReference>
<name>A0A173RUL8_9FIRM</name>
<dbReference type="PANTHER" id="PTHR38594:SF1">
    <property type="entry name" value="PEP-DEPENDENT DIHYDROXYACETONE KINASE, PHOSPHORYL DONOR SUBUNIT DHAM"/>
    <property type="match status" value="1"/>
</dbReference>
<dbReference type="EMBL" id="QRNJ01000023">
    <property type="protein sequence ID" value="RHK39651.1"/>
    <property type="molecule type" value="Genomic_DNA"/>
</dbReference>
<dbReference type="Proteomes" id="UP000284621">
    <property type="component" value="Unassembled WGS sequence"/>
</dbReference>
<evidence type="ECO:0000313" key="17">
    <source>
        <dbReference type="Proteomes" id="UP000283497"/>
    </source>
</evidence>
<reference evidence="16 17" key="2">
    <citation type="submission" date="2018-08" db="EMBL/GenBank/DDBJ databases">
        <title>A genome reference for cultivated species of the human gut microbiota.</title>
        <authorList>
            <person name="Zou Y."/>
            <person name="Xue W."/>
            <person name="Luo G."/>
        </authorList>
    </citation>
    <scope>NUCLEOTIDE SEQUENCE [LARGE SCALE GENOMIC DNA]</scope>
    <source>
        <strain evidence="13 18">AF31-17AC</strain>
        <strain evidence="12 17">AF45-14BH</strain>
        <strain evidence="11 19">AM34-3LB</strain>
        <strain evidence="10 20">AM48-23BH</strain>
        <strain evidence="9 16">TM10-1AC</strain>
    </source>
</reference>
<dbReference type="Pfam" id="PF03610">
    <property type="entry name" value="EIIA-man"/>
    <property type="match status" value="1"/>
</dbReference>
<dbReference type="EMBL" id="CYYC01000003">
    <property type="protein sequence ID" value="CUM81427.1"/>
    <property type="molecule type" value="Genomic_DNA"/>
</dbReference>
<dbReference type="EMBL" id="QRQO01000002">
    <property type="protein sequence ID" value="RHN17717.1"/>
    <property type="molecule type" value="Genomic_DNA"/>
</dbReference>
<dbReference type="Proteomes" id="UP000095679">
    <property type="component" value="Unassembled WGS sequence"/>
</dbReference>
<evidence type="ECO:0000313" key="12">
    <source>
        <dbReference type="EMBL" id="RHK39651.1"/>
    </source>
</evidence>
<evidence type="ECO:0000313" key="8">
    <source>
        <dbReference type="EMBL" id="CUP09312.1"/>
    </source>
</evidence>
<comment type="subunit">
    <text evidence="5">Homodimer. The dihydroxyacetone kinase complex is composed of a homodimer of DhaM, a homodimer of DhaK and the subunit DhaL.</text>
</comment>
<dbReference type="GeneID" id="75046953"/>
<dbReference type="PANTHER" id="PTHR38594">
    <property type="entry name" value="PEP-DEPENDENT DIHYDROXYACETONE KINASE, PHOSPHORYL DONOR SUBUNIT DHAM"/>
    <property type="match status" value="1"/>
</dbReference>
<accession>A0A173RUL8</accession>
<evidence type="ECO:0000256" key="1">
    <source>
        <dbReference type="ARBA" id="ARBA00001113"/>
    </source>
</evidence>
<dbReference type="AlphaFoldDB" id="A0A173RUL8"/>
<evidence type="ECO:0000313" key="18">
    <source>
        <dbReference type="Proteomes" id="UP000283700"/>
    </source>
</evidence>
<dbReference type="SUPFAM" id="SSF53062">
    <property type="entry name" value="PTS system fructose IIA component-like"/>
    <property type="match status" value="1"/>
</dbReference>
<dbReference type="Proteomes" id="UP000286561">
    <property type="component" value="Unassembled WGS sequence"/>
</dbReference>